<keyword evidence="3" id="KW-1185">Reference proteome</keyword>
<dbReference type="EMBL" id="CAQQ02093285">
    <property type="status" value="NOT_ANNOTATED_CDS"/>
    <property type="molecule type" value="Genomic_DNA"/>
</dbReference>
<dbReference type="HOGENOM" id="CLU_2608764_0_0_1"/>
<proteinExistence type="predicted"/>
<feature type="chain" id="PRO_5004588256" description="Cuticle protein" evidence="1">
    <location>
        <begin position="17"/>
        <end position="79"/>
    </location>
</feature>
<dbReference type="Proteomes" id="UP000015102">
    <property type="component" value="Unassembled WGS sequence"/>
</dbReference>
<evidence type="ECO:0000313" key="3">
    <source>
        <dbReference type="Proteomes" id="UP000015102"/>
    </source>
</evidence>
<reference evidence="2" key="2">
    <citation type="submission" date="2015-06" db="UniProtKB">
        <authorList>
            <consortium name="EnsemblMetazoa"/>
        </authorList>
    </citation>
    <scope>IDENTIFICATION</scope>
</reference>
<dbReference type="EnsemblMetazoa" id="MESCA002192-RA">
    <property type="protein sequence ID" value="MESCA002192-PA"/>
    <property type="gene ID" value="MESCA002192"/>
</dbReference>
<accession>T1GFP5</accession>
<evidence type="ECO:0000256" key="1">
    <source>
        <dbReference type="SAM" id="SignalP"/>
    </source>
</evidence>
<protein>
    <recommendedName>
        <fullName evidence="4">Cuticle protein</fullName>
    </recommendedName>
</protein>
<feature type="signal peptide" evidence="1">
    <location>
        <begin position="1"/>
        <end position="16"/>
    </location>
</feature>
<evidence type="ECO:0000313" key="2">
    <source>
        <dbReference type="EnsemblMetazoa" id="MESCA002192-PA"/>
    </source>
</evidence>
<reference evidence="3" key="1">
    <citation type="submission" date="2013-02" db="EMBL/GenBank/DDBJ databases">
        <authorList>
            <person name="Hughes D."/>
        </authorList>
    </citation>
    <scope>NUCLEOTIDE SEQUENCE</scope>
    <source>
        <strain>Durham</strain>
        <strain evidence="3">NC isolate 2 -- Noor lab</strain>
    </source>
</reference>
<organism evidence="2 3">
    <name type="scientific">Megaselia scalaris</name>
    <name type="common">Humpbacked fly</name>
    <name type="synonym">Phora scalaris</name>
    <dbReference type="NCBI Taxonomy" id="36166"/>
    <lineage>
        <taxon>Eukaryota</taxon>
        <taxon>Metazoa</taxon>
        <taxon>Ecdysozoa</taxon>
        <taxon>Arthropoda</taxon>
        <taxon>Hexapoda</taxon>
        <taxon>Insecta</taxon>
        <taxon>Pterygota</taxon>
        <taxon>Neoptera</taxon>
        <taxon>Endopterygota</taxon>
        <taxon>Diptera</taxon>
        <taxon>Brachycera</taxon>
        <taxon>Muscomorpha</taxon>
        <taxon>Platypezoidea</taxon>
        <taxon>Phoridae</taxon>
        <taxon>Megaseliini</taxon>
        <taxon>Megaselia</taxon>
    </lineage>
</organism>
<sequence>MKIIFVLALFLAAATAGYVPLAYSSYPVAHHHHHVAPIHHYSPIVAPVVKVVPVITPVVKVAPIAHYVPVAYQPWIKRH</sequence>
<evidence type="ECO:0008006" key="4">
    <source>
        <dbReference type="Google" id="ProtNLM"/>
    </source>
</evidence>
<dbReference type="AlphaFoldDB" id="T1GFP5"/>
<name>T1GFP5_MEGSC</name>
<keyword evidence="1" id="KW-0732">Signal</keyword>